<feature type="compositionally biased region" description="Basic and acidic residues" evidence="1">
    <location>
        <begin position="16"/>
        <end position="25"/>
    </location>
</feature>
<name>A0A1B8GKW0_9PEZI</name>
<dbReference type="SUPFAM" id="SSF48452">
    <property type="entry name" value="TPR-like"/>
    <property type="match status" value="1"/>
</dbReference>
<gene>
    <name evidence="2" type="ORF">VE01_05652</name>
</gene>
<dbReference type="Proteomes" id="UP000091956">
    <property type="component" value="Unassembled WGS sequence"/>
</dbReference>
<evidence type="ECO:0000256" key="1">
    <source>
        <dbReference type="SAM" id="MobiDB-lite"/>
    </source>
</evidence>
<dbReference type="InterPro" id="IPR011990">
    <property type="entry name" value="TPR-like_helical_dom_sf"/>
</dbReference>
<dbReference type="STRING" id="342668.A0A1B8GKW0"/>
<feature type="compositionally biased region" description="Low complexity" evidence="1">
    <location>
        <begin position="1"/>
        <end position="14"/>
    </location>
</feature>
<evidence type="ECO:0000313" key="2">
    <source>
        <dbReference type="EMBL" id="OBT96482.1"/>
    </source>
</evidence>
<feature type="compositionally biased region" description="Basic and acidic residues" evidence="1">
    <location>
        <begin position="433"/>
        <end position="446"/>
    </location>
</feature>
<sequence>MLSCLGCRSSSSTSRKGKETSDGIKVRVMPSSTPVPPPASSASGKKTSDGIIVRVMPSTAQAQISPSAAAVDQLVSRQYRGNGTGTTANPTPPRLAHTILAIAQTIGSTNTQQVGSDASTPFKRLVERSISAWSSLRFCQENKYYNIHLHATALRGMKSLDEVLNSRTPISQMWFFQLKSSFMQQSRFTQWDESRLDDYVLIPVAAGFVNKTDCVFVSHFWRTTQHPDPEGLDLNLLRQDLADSRCSYVWVDWTCLPQGKLSDLQKYYFQVSLRKLPLLVRDCGYSWRFPDFQPRLWILFEVACWLFNHESCVEYDDMAGYISDCREMVQVGVKAVVDKRKYKCTNGGDTRIVTSWLELLVLLYKHVPSISTRRDLLDTVEGFHATTMAEVKFYSDDDISVDVVGGKLVVGNKTYSFTPIPPPSVTRPNVTRTTRETSTHDVTPSEEKALIETATRDLESDNPARLTETNKLIAELLKKNQNLAAAETLARAMKSHTDKTYGPNHVTAITSSHRLALACQVVGKQSESSALLAQTLSLKGALIDDSIQRGGFASASSICREIVDFDEQFLTKAEPEAIRDMGVLGTCLYHQGKHGEADAHLGLAADLAELMLGRGAEYTRLVMLDFASNCAMLGRFEEADEALKRVGSVAENHRHARLIRQAKMILEQQRRKQNAQYLVF</sequence>
<dbReference type="Gene3D" id="1.25.40.10">
    <property type="entry name" value="Tetratricopeptide repeat domain"/>
    <property type="match status" value="2"/>
</dbReference>
<feature type="region of interest" description="Disordered" evidence="1">
    <location>
        <begin position="1"/>
        <end position="48"/>
    </location>
</feature>
<proteinExistence type="predicted"/>
<keyword evidence="3" id="KW-1185">Reference proteome</keyword>
<protein>
    <submittedName>
        <fullName evidence="2">Uncharacterized protein</fullName>
    </submittedName>
</protein>
<organism evidence="2 3">
    <name type="scientific">Pseudogymnoascus verrucosus</name>
    <dbReference type="NCBI Taxonomy" id="342668"/>
    <lineage>
        <taxon>Eukaryota</taxon>
        <taxon>Fungi</taxon>
        <taxon>Dikarya</taxon>
        <taxon>Ascomycota</taxon>
        <taxon>Pezizomycotina</taxon>
        <taxon>Leotiomycetes</taxon>
        <taxon>Thelebolales</taxon>
        <taxon>Thelebolaceae</taxon>
        <taxon>Pseudogymnoascus</taxon>
    </lineage>
</organism>
<reference evidence="2 3" key="1">
    <citation type="submission" date="2016-03" db="EMBL/GenBank/DDBJ databases">
        <title>Comparative genomics of Pseudogymnoascus destructans, the fungus causing white-nose syndrome of bats.</title>
        <authorList>
            <person name="Palmer J.M."/>
            <person name="Drees K.P."/>
            <person name="Foster J.T."/>
            <person name="Lindner D.L."/>
        </authorList>
    </citation>
    <scope>NUCLEOTIDE SEQUENCE [LARGE SCALE GENOMIC DNA]</scope>
    <source>
        <strain evidence="2 3">UAMH 10579</strain>
    </source>
</reference>
<dbReference type="OrthoDB" id="3439099at2759"/>
<dbReference type="GeneID" id="28839038"/>
<dbReference type="RefSeq" id="XP_018130215.1">
    <property type="nucleotide sequence ID" value="XM_018275115.2"/>
</dbReference>
<dbReference type="AlphaFoldDB" id="A0A1B8GKW0"/>
<evidence type="ECO:0000313" key="3">
    <source>
        <dbReference type="Proteomes" id="UP000091956"/>
    </source>
</evidence>
<dbReference type="EMBL" id="KV460228">
    <property type="protein sequence ID" value="OBT96482.1"/>
    <property type="molecule type" value="Genomic_DNA"/>
</dbReference>
<accession>A0A1B8GKW0</accession>
<feature type="region of interest" description="Disordered" evidence="1">
    <location>
        <begin position="420"/>
        <end position="446"/>
    </location>
</feature>
<reference evidence="3" key="2">
    <citation type="journal article" date="2018" name="Nat. Commun.">
        <title>Extreme sensitivity to ultraviolet light in the fungal pathogen causing white-nose syndrome of bats.</title>
        <authorList>
            <person name="Palmer J.M."/>
            <person name="Drees K.P."/>
            <person name="Foster J.T."/>
            <person name="Lindner D.L."/>
        </authorList>
    </citation>
    <scope>NUCLEOTIDE SEQUENCE [LARGE SCALE GENOMIC DNA]</scope>
    <source>
        <strain evidence="3">UAMH 10579</strain>
    </source>
</reference>